<gene>
    <name evidence="1" type="ORF">BROSI_A0330</name>
</gene>
<evidence type="ECO:0000313" key="2">
    <source>
        <dbReference type="Proteomes" id="UP000032309"/>
    </source>
</evidence>
<name>A0ABQ0JSX5_9BACT</name>
<dbReference type="Pfam" id="PF13366">
    <property type="entry name" value="PDDEXK_3"/>
    <property type="match status" value="1"/>
</dbReference>
<reference evidence="2" key="1">
    <citation type="journal article" date="2015" name="Genome Announc.">
        <title>Draft Genome Sequence of an Anaerobic Ammonium-Oxidizing Bacterium, "Candidatus Brocadia sinica".</title>
        <authorList>
            <person name="Oshiki M."/>
            <person name="Shinyako-Hata K."/>
            <person name="Satoh H."/>
            <person name="Okabe S."/>
        </authorList>
    </citation>
    <scope>NUCLEOTIDE SEQUENCE [LARGE SCALE GENOMIC DNA]</scope>
    <source>
        <strain evidence="2">JPN1</strain>
    </source>
</reference>
<dbReference type="InterPro" id="IPR026350">
    <property type="entry name" value="GxxExxY"/>
</dbReference>
<keyword evidence="2" id="KW-1185">Reference proteome</keyword>
<dbReference type="EMBL" id="BAFN01000001">
    <property type="protein sequence ID" value="GAN31826.1"/>
    <property type="molecule type" value="Genomic_DNA"/>
</dbReference>
<evidence type="ECO:0000313" key="1">
    <source>
        <dbReference type="EMBL" id="GAN31826.1"/>
    </source>
</evidence>
<dbReference type="NCBIfam" id="TIGR04256">
    <property type="entry name" value="GxxExxY"/>
    <property type="match status" value="1"/>
</dbReference>
<comment type="caution">
    <text evidence="1">The sequence shown here is derived from an EMBL/GenBank/DDBJ whole genome shotgun (WGS) entry which is preliminary data.</text>
</comment>
<accession>A0ABQ0JSX5</accession>
<sequence length="122" mass="13660">MAMIHEELTAKILETCFEVSNELGAGFLESVYEKALLIALKDKGLNTKSQFPLNVKFRGIVVGEYFADILVENTVILELKAVTKLAPEHKAQVINYLKATGVEVGLLINFGNPKLEYRRLHK</sequence>
<proteinExistence type="predicted"/>
<organism evidence="1 2">
    <name type="scientific">Candidatus Brocadia sinica JPN1</name>
    <dbReference type="NCBI Taxonomy" id="1197129"/>
    <lineage>
        <taxon>Bacteria</taxon>
        <taxon>Pseudomonadati</taxon>
        <taxon>Planctomycetota</taxon>
        <taxon>Candidatus Brocadiia</taxon>
        <taxon>Candidatus Brocadiales</taxon>
        <taxon>Candidatus Brocadiaceae</taxon>
        <taxon>Candidatus Brocadia</taxon>
    </lineage>
</organism>
<protein>
    <recommendedName>
        <fullName evidence="3">GxxExxY protein</fullName>
    </recommendedName>
</protein>
<dbReference type="Proteomes" id="UP000032309">
    <property type="component" value="Unassembled WGS sequence"/>
</dbReference>
<evidence type="ECO:0008006" key="3">
    <source>
        <dbReference type="Google" id="ProtNLM"/>
    </source>
</evidence>